<dbReference type="Pfam" id="PF06724">
    <property type="entry name" value="DUF1206"/>
    <property type="match status" value="3"/>
</dbReference>
<keyword evidence="1" id="KW-1133">Transmembrane helix</keyword>
<feature type="domain" description="DUF1206" evidence="2">
    <location>
        <begin position="198"/>
        <end position="266"/>
    </location>
</feature>
<geneLocation type="plasmid" evidence="3">
    <name>pDson04</name>
</geneLocation>
<reference evidence="3" key="1">
    <citation type="submission" date="2024-06" db="EMBL/GenBank/DDBJ databases">
        <title>Draft Genome Sequence of Deinococcus sonorensis Type Strain KR-87, a Biofilm Producing Representative of the Genus Deinococcus.</title>
        <authorList>
            <person name="Boren L.S."/>
            <person name="Grosso R.A."/>
            <person name="Hugenberg-Cox A.N."/>
            <person name="Hill J.T.E."/>
            <person name="Albert C.M."/>
            <person name="Tuohy J.M."/>
        </authorList>
    </citation>
    <scope>NUCLEOTIDE SEQUENCE</scope>
    <source>
        <strain evidence="3">KR-87</strain>
        <plasmid evidence="3">pDson04</plasmid>
    </source>
</reference>
<keyword evidence="1" id="KW-0472">Membrane</keyword>
<keyword evidence="1" id="KW-0812">Transmembrane</keyword>
<dbReference type="AlphaFoldDB" id="A0AAU7U4A3"/>
<proteinExistence type="predicted"/>
<feature type="transmembrane region" description="Helical" evidence="1">
    <location>
        <begin position="147"/>
        <end position="179"/>
    </location>
</feature>
<evidence type="ECO:0000256" key="1">
    <source>
        <dbReference type="SAM" id="Phobius"/>
    </source>
</evidence>
<evidence type="ECO:0000313" key="3">
    <source>
        <dbReference type="EMBL" id="XBV83311.1"/>
    </source>
</evidence>
<dbReference type="KEGG" id="dsc:ABOD76_00885"/>
<dbReference type="InterPro" id="IPR009597">
    <property type="entry name" value="DUF1206"/>
</dbReference>
<evidence type="ECO:0000259" key="2">
    <source>
        <dbReference type="Pfam" id="PF06724"/>
    </source>
</evidence>
<feature type="transmembrane region" description="Helical" evidence="1">
    <location>
        <begin position="66"/>
        <end position="87"/>
    </location>
</feature>
<organism evidence="3">
    <name type="scientific">Deinococcus sonorensis KR-87</name>
    <dbReference type="NCBI Taxonomy" id="694439"/>
    <lineage>
        <taxon>Bacteria</taxon>
        <taxon>Thermotogati</taxon>
        <taxon>Deinococcota</taxon>
        <taxon>Deinococci</taxon>
        <taxon>Deinococcales</taxon>
        <taxon>Deinococcaceae</taxon>
        <taxon>Deinococcus</taxon>
    </lineage>
</organism>
<gene>
    <name evidence="3" type="ORF">ABOD76_00885</name>
</gene>
<protein>
    <submittedName>
        <fullName evidence="3">DUF1206 domain-containing protein</fullName>
    </submittedName>
</protein>
<sequence length="272" mass="29036">MDVRGWARRHEALIGWLARIGYVAKGLVFFSLGASTLRAALGVGQLPDGVRGALATWANEPWGRGLLWSVAAGLLCYVVWLLCRAFLDADGQGKGFLPLVRRLGCLTSALTFLGAAGIAVQVAWRGWGQGDGNDPQMWVAWFLMLPLGPWLVGTAGVVLLGVLVNHLIVAFTGMFLMFVEVEHLPGWHTALLRAAGLLGLLARGAVLGVIGVLLIRAALWDNAQASGGIGKVIRIVADDPSGLWLLGVLAFGLLCLGLYSFAQAWHRRVSLL</sequence>
<feature type="transmembrane region" description="Helical" evidence="1">
    <location>
        <begin position="243"/>
        <end position="262"/>
    </location>
</feature>
<name>A0AAU7U4A3_9DEIO</name>
<feature type="transmembrane region" description="Helical" evidence="1">
    <location>
        <begin position="99"/>
        <end position="127"/>
    </location>
</feature>
<feature type="domain" description="DUF1206" evidence="2">
    <location>
        <begin position="20"/>
        <end position="87"/>
    </location>
</feature>
<accession>A0AAU7U4A3</accession>
<dbReference type="RefSeq" id="WP_350240715.1">
    <property type="nucleotide sequence ID" value="NZ_CP158296.1"/>
</dbReference>
<dbReference type="EMBL" id="CP158296">
    <property type="protein sequence ID" value="XBV83311.1"/>
    <property type="molecule type" value="Genomic_DNA"/>
</dbReference>
<feature type="transmembrane region" description="Helical" evidence="1">
    <location>
        <begin position="12"/>
        <end position="32"/>
    </location>
</feature>
<feature type="domain" description="DUF1206" evidence="2">
    <location>
        <begin position="103"/>
        <end position="172"/>
    </location>
</feature>
<feature type="transmembrane region" description="Helical" evidence="1">
    <location>
        <begin position="191"/>
        <end position="215"/>
    </location>
</feature>
<keyword evidence="3" id="KW-0614">Plasmid</keyword>